<dbReference type="PANTHER" id="PTHR31876">
    <property type="entry name" value="COV-LIKE PROTEIN 1"/>
    <property type="match status" value="1"/>
</dbReference>
<accession>A0ABZ3HE58</accession>
<feature type="transmembrane region" description="Helical" evidence="1">
    <location>
        <begin position="53"/>
        <end position="72"/>
    </location>
</feature>
<keyword evidence="1" id="KW-0472">Membrane</keyword>
<reference evidence="2 3" key="1">
    <citation type="submission" date="2024-03" db="EMBL/GenBank/DDBJ databases">
        <title>Sulfurimonas sp. HSL3-1.</title>
        <authorList>
            <person name="Wang S."/>
        </authorList>
    </citation>
    <scope>NUCLEOTIDE SEQUENCE [LARGE SCALE GENOMIC DNA]</scope>
    <source>
        <strain evidence="2 3">HSL3-1</strain>
    </source>
</reference>
<keyword evidence="1" id="KW-0812">Transmembrane</keyword>
<dbReference type="InterPro" id="IPR020878">
    <property type="entry name" value="RuBisCo_large_chain_AS"/>
</dbReference>
<dbReference type="PROSITE" id="PS00157">
    <property type="entry name" value="RUBISCO_LARGE"/>
    <property type="match status" value="1"/>
</dbReference>
<sequence length="206" mass="22514">MIAAAVKKMIRFLFVGALSFFPLVVVLLVVNFLKNIGLSAYFRLNTLTDSTGATVLLMLGVLSALILLGWTIERYGRSVLLSAIDRMFEKIPAVNTIYSVSRKISNMLTGKDDSGKKEVVLVEYPKDGVWVPAYVLNRHNGICVLFVPTSPNPTSGYTVLVKDELTVPVSLTLEEASSFIISMGADFVKRDEVTDKIHGAGVTPRS</sequence>
<dbReference type="Proteomes" id="UP001447842">
    <property type="component" value="Chromosome"/>
</dbReference>
<evidence type="ECO:0000256" key="1">
    <source>
        <dbReference type="SAM" id="Phobius"/>
    </source>
</evidence>
<gene>
    <name evidence="2" type="ORF">WCY31_05180</name>
</gene>
<dbReference type="RefSeq" id="WP_231021006.1">
    <property type="nucleotide sequence ID" value="NZ_CP147920.1"/>
</dbReference>
<evidence type="ECO:0000313" key="2">
    <source>
        <dbReference type="EMBL" id="XAU16101.1"/>
    </source>
</evidence>
<name>A0ABZ3HE58_9BACT</name>
<proteinExistence type="predicted"/>
<evidence type="ECO:0000313" key="3">
    <source>
        <dbReference type="Proteomes" id="UP001447842"/>
    </source>
</evidence>
<dbReference type="InterPro" id="IPR007462">
    <property type="entry name" value="COV1-like"/>
</dbReference>
<dbReference type="Pfam" id="PF04367">
    <property type="entry name" value="DUF502"/>
    <property type="match status" value="1"/>
</dbReference>
<keyword evidence="3" id="KW-1185">Reference proteome</keyword>
<organism evidence="2 3">
    <name type="scientific">Sulfurimonas diazotrophicus</name>
    <dbReference type="NCBI Taxonomy" id="3131939"/>
    <lineage>
        <taxon>Bacteria</taxon>
        <taxon>Pseudomonadati</taxon>
        <taxon>Campylobacterota</taxon>
        <taxon>Epsilonproteobacteria</taxon>
        <taxon>Campylobacterales</taxon>
        <taxon>Sulfurimonadaceae</taxon>
        <taxon>Sulfurimonas</taxon>
    </lineage>
</organism>
<dbReference type="EMBL" id="CP147920">
    <property type="protein sequence ID" value="XAU16101.1"/>
    <property type="molecule type" value="Genomic_DNA"/>
</dbReference>
<keyword evidence="1" id="KW-1133">Transmembrane helix</keyword>
<protein>
    <submittedName>
        <fullName evidence="2">DUF502 domain-containing protein</fullName>
    </submittedName>
</protein>
<dbReference type="PANTHER" id="PTHR31876:SF26">
    <property type="entry name" value="PROTEIN LIKE COV 2"/>
    <property type="match status" value="1"/>
</dbReference>
<feature type="transmembrane region" description="Helical" evidence="1">
    <location>
        <begin position="12"/>
        <end position="33"/>
    </location>
</feature>